<evidence type="ECO:0008006" key="4">
    <source>
        <dbReference type="Google" id="ProtNLM"/>
    </source>
</evidence>
<keyword evidence="1" id="KW-0812">Transmembrane</keyword>
<feature type="transmembrane region" description="Helical" evidence="1">
    <location>
        <begin position="7"/>
        <end position="30"/>
    </location>
</feature>
<keyword evidence="3" id="KW-1185">Reference proteome</keyword>
<evidence type="ECO:0000313" key="3">
    <source>
        <dbReference type="Proteomes" id="UP000243297"/>
    </source>
</evidence>
<dbReference type="Proteomes" id="UP000243297">
    <property type="component" value="Unassembled WGS sequence"/>
</dbReference>
<dbReference type="EMBL" id="FUWY01000001">
    <property type="protein sequence ID" value="SJZ38150.1"/>
    <property type="molecule type" value="Genomic_DNA"/>
</dbReference>
<dbReference type="AlphaFoldDB" id="A0A1T4K6S6"/>
<accession>A0A1T4K6S6</accession>
<dbReference type="RefSeq" id="WP_078710801.1">
    <property type="nucleotide sequence ID" value="NZ_FUWY01000001.1"/>
</dbReference>
<dbReference type="STRING" id="118967.SAMN02745191_0355"/>
<gene>
    <name evidence="2" type="ORF">SAMN02745191_0355</name>
</gene>
<keyword evidence="1" id="KW-0472">Membrane</keyword>
<protein>
    <recommendedName>
        <fullName evidence="4">Cell shape-determining protein</fullName>
    </recommendedName>
</protein>
<evidence type="ECO:0000313" key="2">
    <source>
        <dbReference type="EMBL" id="SJZ38150.1"/>
    </source>
</evidence>
<proteinExistence type="predicted"/>
<keyword evidence="1" id="KW-1133">Transmembrane helix</keyword>
<organism evidence="2 3">
    <name type="scientific">Anaerorhabdus furcosa</name>
    <dbReference type="NCBI Taxonomy" id="118967"/>
    <lineage>
        <taxon>Bacteria</taxon>
        <taxon>Bacillati</taxon>
        <taxon>Bacillota</taxon>
        <taxon>Erysipelotrichia</taxon>
        <taxon>Erysipelotrichales</taxon>
        <taxon>Erysipelotrichaceae</taxon>
        <taxon>Anaerorhabdus</taxon>
    </lineage>
</organism>
<reference evidence="3" key="1">
    <citation type="submission" date="2017-02" db="EMBL/GenBank/DDBJ databases">
        <authorList>
            <person name="Varghese N."/>
            <person name="Submissions S."/>
        </authorList>
    </citation>
    <scope>NUCLEOTIDE SEQUENCE [LARGE SCALE GENOMIC DNA]</scope>
    <source>
        <strain evidence="3">ATCC 25662</strain>
    </source>
</reference>
<dbReference type="OrthoDB" id="3169575at2"/>
<name>A0A1T4K6S6_9FIRM</name>
<evidence type="ECO:0000256" key="1">
    <source>
        <dbReference type="SAM" id="Phobius"/>
    </source>
</evidence>
<sequence length="526" mass="58427">MKNKNLLIAIVVFLVLSLGCFYVLLPALSIQSYSSLIIFGGILFITYMVYTIGINFTQPLSTIKSSFYLMATVGAIIIVAVVGSVLNSPIFISKTYANRLEVTTGDFAEDIQPVNLNNLPLLDKSSTEKVGDRVMGQLPELISQFAVSDQYTQISYNGRLVRVTPLEYNGFFKWFGNRNEGIPGYIMVDSTTGEASLIKLPEGMKYVTSGYFNDNLQRHIRFQYPTELLSTSVFEIDDDGNPYFITPVLKVRWIEMLPDIKGAILTNPIDGTSTYYDVKDVPKWVDHVYPANLVIEQANSWGSYQDGWLNSFIGQKNVRTTTQGYTYLADDTDIFVYTGITSATADQSNIGFILINLRTKETKYYAVPGAEEFSAMASAQGAVQEKGYISTFPLLINLNDRPTYLSSLKDSAGLVKAYAFVDVQDYQKVKVTDSSLGLVTAAKDYLQMMGATNTELVVGDKVTGIVTDIQSLVLDGNTYYYLTIQDDSNIYKAMVTLDDHLPFIKVGQTISFSHADNAIIMIESIQ</sequence>
<feature type="transmembrane region" description="Helical" evidence="1">
    <location>
        <begin position="36"/>
        <end position="55"/>
    </location>
</feature>
<dbReference type="PROSITE" id="PS51257">
    <property type="entry name" value="PROKAR_LIPOPROTEIN"/>
    <property type="match status" value="1"/>
</dbReference>
<feature type="transmembrane region" description="Helical" evidence="1">
    <location>
        <begin position="67"/>
        <end position="86"/>
    </location>
</feature>